<sequence length="227" mass="26048">MDDNNGAKWSDRVDSAIKHSPVPPSLPMTSHSGSFPHEKQQQVPSHIVAEMSRKHAAGVSGQSRSTKPPKTARRQKSKATVYERALSLQAPHEGDEKVQAKGKSLSYGPEGSNARSVRVNLSRAEKAEIWFKKYMNERNATKKDIRKAYEHFARQANRYRDFRQLKEEDWTKAEKRLYDELVPKGILEYEAERIELGEWPKRDAPGEASRVRKLRKEAKDKDKPRSK</sequence>
<dbReference type="EMBL" id="KZ819637">
    <property type="protein sequence ID" value="PWN89183.1"/>
    <property type="molecule type" value="Genomic_DNA"/>
</dbReference>
<dbReference type="RefSeq" id="XP_025376381.1">
    <property type="nucleotide sequence ID" value="XM_025524119.1"/>
</dbReference>
<accession>A0A316YM82</accession>
<protein>
    <submittedName>
        <fullName evidence="2">Uncharacterized protein</fullName>
    </submittedName>
</protein>
<evidence type="ECO:0000313" key="2">
    <source>
        <dbReference type="EMBL" id="PWN89183.1"/>
    </source>
</evidence>
<feature type="region of interest" description="Disordered" evidence="1">
    <location>
        <begin position="200"/>
        <end position="227"/>
    </location>
</feature>
<gene>
    <name evidence="2" type="ORF">FA10DRAFT_287074</name>
</gene>
<dbReference type="AlphaFoldDB" id="A0A316YM82"/>
<evidence type="ECO:0000256" key="1">
    <source>
        <dbReference type="SAM" id="MobiDB-lite"/>
    </source>
</evidence>
<proteinExistence type="predicted"/>
<dbReference type="Proteomes" id="UP000245768">
    <property type="component" value="Unassembled WGS sequence"/>
</dbReference>
<feature type="compositionally biased region" description="Basic and acidic residues" evidence="1">
    <location>
        <begin position="217"/>
        <end position="227"/>
    </location>
</feature>
<organism evidence="2 3">
    <name type="scientific">Acaromyces ingoldii</name>
    <dbReference type="NCBI Taxonomy" id="215250"/>
    <lineage>
        <taxon>Eukaryota</taxon>
        <taxon>Fungi</taxon>
        <taxon>Dikarya</taxon>
        <taxon>Basidiomycota</taxon>
        <taxon>Ustilaginomycotina</taxon>
        <taxon>Exobasidiomycetes</taxon>
        <taxon>Exobasidiales</taxon>
        <taxon>Cryptobasidiaceae</taxon>
        <taxon>Acaromyces</taxon>
    </lineage>
</organism>
<reference evidence="2 3" key="1">
    <citation type="journal article" date="2018" name="Mol. Biol. Evol.">
        <title>Broad Genomic Sampling Reveals a Smut Pathogenic Ancestry of the Fungal Clade Ustilaginomycotina.</title>
        <authorList>
            <person name="Kijpornyongpan T."/>
            <person name="Mondo S.J."/>
            <person name="Barry K."/>
            <person name="Sandor L."/>
            <person name="Lee J."/>
            <person name="Lipzen A."/>
            <person name="Pangilinan J."/>
            <person name="LaButti K."/>
            <person name="Hainaut M."/>
            <person name="Henrissat B."/>
            <person name="Grigoriev I.V."/>
            <person name="Spatafora J.W."/>
            <person name="Aime M.C."/>
        </authorList>
    </citation>
    <scope>NUCLEOTIDE SEQUENCE [LARGE SCALE GENOMIC DNA]</scope>
    <source>
        <strain evidence="2 3">MCA 4198</strain>
    </source>
</reference>
<evidence type="ECO:0000313" key="3">
    <source>
        <dbReference type="Proteomes" id="UP000245768"/>
    </source>
</evidence>
<keyword evidence="3" id="KW-1185">Reference proteome</keyword>
<feature type="region of interest" description="Disordered" evidence="1">
    <location>
        <begin position="1"/>
        <end position="115"/>
    </location>
</feature>
<name>A0A316YM82_9BASI</name>
<dbReference type="InParanoid" id="A0A316YM82"/>
<dbReference type="GeneID" id="37046035"/>